<protein>
    <submittedName>
        <fullName evidence="2">Uncharacterized protein</fullName>
    </submittedName>
</protein>
<evidence type="ECO:0000313" key="2">
    <source>
        <dbReference type="EMBL" id="KAF7259350.1"/>
    </source>
</evidence>
<name>A0A8S9Z1D3_9TREM</name>
<keyword evidence="1" id="KW-0732">Signal</keyword>
<evidence type="ECO:0000313" key="3">
    <source>
        <dbReference type="Proteomes" id="UP000822476"/>
    </source>
</evidence>
<gene>
    <name evidence="2" type="ORF">EG68_04073</name>
</gene>
<sequence length="95" mass="10737">MLRALTIVLFGLAVLLGERMDVKLLEENVRATRDKVNQARTKVEGYVHSKNFIHFYNSLDLNYASLVADKSFSILVSTHSLQIWRLLCNTQVAGA</sequence>
<dbReference type="AlphaFoldDB" id="A0A8S9Z1D3"/>
<reference evidence="2" key="1">
    <citation type="submission" date="2019-07" db="EMBL/GenBank/DDBJ databases">
        <title>Annotation for the trematode Paragonimus miyazaki's.</title>
        <authorList>
            <person name="Choi Y.-J."/>
        </authorList>
    </citation>
    <scope>NUCLEOTIDE SEQUENCE</scope>
    <source>
        <strain evidence="2">Japan</strain>
    </source>
</reference>
<evidence type="ECO:0000256" key="1">
    <source>
        <dbReference type="SAM" id="SignalP"/>
    </source>
</evidence>
<accession>A0A8S9Z1D3</accession>
<comment type="caution">
    <text evidence="2">The sequence shown here is derived from an EMBL/GenBank/DDBJ whole genome shotgun (WGS) entry which is preliminary data.</text>
</comment>
<feature type="signal peptide" evidence="1">
    <location>
        <begin position="1"/>
        <end position="17"/>
    </location>
</feature>
<organism evidence="2 3">
    <name type="scientific">Paragonimus skrjabini miyazakii</name>
    <dbReference type="NCBI Taxonomy" id="59628"/>
    <lineage>
        <taxon>Eukaryota</taxon>
        <taxon>Metazoa</taxon>
        <taxon>Spiralia</taxon>
        <taxon>Lophotrochozoa</taxon>
        <taxon>Platyhelminthes</taxon>
        <taxon>Trematoda</taxon>
        <taxon>Digenea</taxon>
        <taxon>Plagiorchiida</taxon>
        <taxon>Troglotremata</taxon>
        <taxon>Troglotrematidae</taxon>
        <taxon>Paragonimus</taxon>
    </lineage>
</organism>
<proteinExistence type="predicted"/>
<feature type="chain" id="PRO_5035836641" evidence="1">
    <location>
        <begin position="18"/>
        <end position="95"/>
    </location>
</feature>
<dbReference type="EMBL" id="JTDE01001242">
    <property type="protein sequence ID" value="KAF7259350.1"/>
    <property type="molecule type" value="Genomic_DNA"/>
</dbReference>
<dbReference type="Proteomes" id="UP000822476">
    <property type="component" value="Unassembled WGS sequence"/>
</dbReference>
<keyword evidence="3" id="KW-1185">Reference proteome</keyword>